<proteinExistence type="predicted"/>
<feature type="compositionally biased region" description="Polar residues" evidence="1">
    <location>
        <begin position="120"/>
        <end position="143"/>
    </location>
</feature>
<keyword evidence="4" id="KW-1185">Reference proteome</keyword>
<feature type="region of interest" description="Disordered" evidence="1">
    <location>
        <begin position="114"/>
        <end position="159"/>
    </location>
</feature>
<dbReference type="OrthoDB" id="5383477at2"/>
<gene>
    <name evidence="2" type="ordered locus">STAUR_4832</name>
    <name evidence="3" type="ORF">STIAU_0886</name>
</gene>
<reference evidence="3 5" key="1">
    <citation type="submission" date="2006-04" db="EMBL/GenBank/DDBJ databases">
        <authorList>
            <person name="Nierman W.C."/>
        </authorList>
    </citation>
    <scope>NUCLEOTIDE SEQUENCE [LARGE SCALE GENOMIC DNA]</scope>
    <source>
        <strain evidence="3 5">DW4/3-1</strain>
    </source>
</reference>
<protein>
    <submittedName>
        <fullName evidence="2">Conserved uncharacterized protein</fullName>
    </submittedName>
</protein>
<dbReference type="Proteomes" id="UP000032702">
    <property type="component" value="Unassembled WGS sequence"/>
</dbReference>
<evidence type="ECO:0000256" key="1">
    <source>
        <dbReference type="SAM" id="MobiDB-lite"/>
    </source>
</evidence>
<dbReference type="EMBL" id="AAMD01000058">
    <property type="protein sequence ID" value="EAU66340.1"/>
    <property type="molecule type" value="Genomic_DNA"/>
</dbReference>
<name>Q091B6_STIAD</name>
<dbReference type="KEGG" id="sur:STAUR_4832"/>
<evidence type="ECO:0000313" key="4">
    <source>
        <dbReference type="Proteomes" id="UP000001351"/>
    </source>
</evidence>
<evidence type="ECO:0000313" key="5">
    <source>
        <dbReference type="Proteomes" id="UP000032702"/>
    </source>
</evidence>
<sequence length="159" mass="17063">MSWQNMRFPQGFFRITALPEEGAQVAEMAEALVPGGRGFVQQLFRAKKDLLKGISHLIEAEINELDQIDTAIKDGPQPRAESSAAPGTLACPPGRVMTIKQMMERAGAYYGSRYTRRPDLTSSSKPCAQGAAPQSTAASTPENASGKPSAEGPEKIKIT</sequence>
<feature type="region of interest" description="Disordered" evidence="1">
    <location>
        <begin position="73"/>
        <end position="93"/>
    </location>
</feature>
<dbReference type="HOGENOM" id="CLU_1659683_0_0_7"/>
<dbReference type="EMBL" id="CP002271">
    <property type="protein sequence ID" value="ADO72610.1"/>
    <property type="molecule type" value="Genomic_DNA"/>
</dbReference>
<evidence type="ECO:0000313" key="2">
    <source>
        <dbReference type="EMBL" id="ADO72610.1"/>
    </source>
</evidence>
<reference evidence="2 4" key="2">
    <citation type="journal article" date="2011" name="Mol. Biol. Evol.">
        <title>Comparative genomic analysis of fruiting body formation in Myxococcales.</title>
        <authorList>
            <person name="Huntley S."/>
            <person name="Hamann N."/>
            <person name="Wegener-Feldbrugge S."/>
            <person name="Treuner-Lange A."/>
            <person name="Kube M."/>
            <person name="Reinhardt R."/>
            <person name="Klages S."/>
            <person name="Muller R."/>
            <person name="Ronning C.M."/>
            <person name="Nierman W.C."/>
            <person name="Sogaard-Andersen L."/>
        </authorList>
    </citation>
    <scope>NUCLEOTIDE SEQUENCE [LARGE SCALE GENOMIC DNA]</scope>
    <source>
        <strain evidence="2 4">DW4/3-1</strain>
    </source>
</reference>
<dbReference type="Proteomes" id="UP000001351">
    <property type="component" value="Chromosome"/>
</dbReference>
<dbReference type="STRING" id="378806.STAUR_4832"/>
<organism evidence="3 5">
    <name type="scientific">Stigmatella aurantiaca (strain DW4/3-1)</name>
    <dbReference type="NCBI Taxonomy" id="378806"/>
    <lineage>
        <taxon>Bacteria</taxon>
        <taxon>Pseudomonadati</taxon>
        <taxon>Myxococcota</taxon>
        <taxon>Myxococcia</taxon>
        <taxon>Myxococcales</taxon>
        <taxon>Cystobacterineae</taxon>
        <taxon>Archangiaceae</taxon>
        <taxon>Stigmatella</taxon>
    </lineage>
</organism>
<dbReference type="AlphaFoldDB" id="Q091B6"/>
<evidence type="ECO:0000313" key="3">
    <source>
        <dbReference type="EMBL" id="EAU66340.1"/>
    </source>
</evidence>
<accession>Q091B6</accession>
<dbReference type="RefSeq" id="WP_002614132.1">
    <property type="nucleotide sequence ID" value="NC_014623.1"/>
</dbReference>